<comment type="caution">
    <text evidence="1">The sequence shown here is derived from an EMBL/GenBank/DDBJ whole genome shotgun (WGS) entry which is preliminary data.</text>
</comment>
<dbReference type="AlphaFoldDB" id="A0A3D8WZW1"/>
<sequence>MNNKQKAIEYIQKASDELEKHREFLANLGLNVSFLNTAERKLDQAVHCLIHSIEEPEDDNEKEIKEVSFHEGEKIIVFKNGDIKTIKYFNQAENADEN</sequence>
<dbReference type="EMBL" id="PQWM01000020">
    <property type="protein sequence ID" value="RDZ12525.1"/>
    <property type="molecule type" value="Genomic_DNA"/>
</dbReference>
<name>A0A3D8WZW1_PRIMG</name>
<evidence type="ECO:0000313" key="1">
    <source>
        <dbReference type="EMBL" id="RDZ12525.1"/>
    </source>
</evidence>
<reference evidence="1 2" key="1">
    <citation type="journal article" date="2018" name="Appl. Environ. Microbiol.">
        <title>Antimicrobial susceptibility testing and tentative epidemiological cut-off values of five Bacillus species relevant for use as animal feed additives or for plant protection.</title>
        <authorList>
            <person name="Agerso Y."/>
            <person name="Stuer-Lauridsen B."/>
            <person name="Bjerre K."/>
            <person name="Jensen M.G."/>
            <person name="Johansen E."/>
            <person name="Bennedsen M."/>
            <person name="Brockmann E."/>
            <person name="Nielsen B."/>
        </authorList>
    </citation>
    <scope>NUCLEOTIDE SEQUENCE [LARGE SCALE GENOMIC DNA]</scope>
    <source>
        <strain evidence="1 2">CHCC20162</strain>
    </source>
</reference>
<organism evidence="1 2">
    <name type="scientific">Priestia megaterium</name>
    <name type="common">Bacillus megaterium</name>
    <dbReference type="NCBI Taxonomy" id="1404"/>
    <lineage>
        <taxon>Bacteria</taxon>
        <taxon>Bacillati</taxon>
        <taxon>Bacillota</taxon>
        <taxon>Bacilli</taxon>
        <taxon>Bacillales</taxon>
        <taxon>Bacillaceae</taxon>
        <taxon>Priestia</taxon>
    </lineage>
</organism>
<accession>A0A3D8WZW1</accession>
<dbReference type="Proteomes" id="UP000256519">
    <property type="component" value="Unassembled WGS sequence"/>
</dbReference>
<evidence type="ECO:0000313" key="2">
    <source>
        <dbReference type="Proteomes" id="UP000256519"/>
    </source>
</evidence>
<proteinExistence type="predicted"/>
<dbReference type="RefSeq" id="WP_116075755.1">
    <property type="nucleotide sequence ID" value="NZ_CP187635.1"/>
</dbReference>
<protein>
    <submittedName>
        <fullName evidence="1">Uncharacterized protein</fullName>
    </submittedName>
</protein>
<gene>
    <name evidence="1" type="ORF">C3744_17680</name>
</gene>